<sequence length="54" mass="6504">KPILIAGGKKFHEFLRDKCPVVSETYYPTFWCWESRVQTLLRPFVTAKPWVNYR</sequence>
<evidence type="ECO:0000313" key="1">
    <source>
        <dbReference type="EMBL" id="KAL0200127.1"/>
    </source>
</evidence>
<feature type="non-terminal residue" evidence="1">
    <location>
        <position position="54"/>
    </location>
</feature>
<gene>
    <name evidence="1" type="ORF">M9458_003314</name>
</gene>
<keyword evidence="2" id="KW-1185">Reference proteome</keyword>
<name>A0ABD0RQH8_CIRMR</name>
<organism evidence="1 2">
    <name type="scientific">Cirrhinus mrigala</name>
    <name type="common">Mrigala</name>
    <dbReference type="NCBI Taxonomy" id="683832"/>
    <lineage>
        <taxon>Eukaryota</taxon>
        <taxon>Metazoa</taxon>
        <taxon>Chordata</taxon>
        <taxon>Craniata</taxon>
        <taxon>Vertebrata</taxon>
        <taxon>Euteleostomi</taxon>
        <taxon>Actinopterygii</taxon>
        <taxon>Neopterygii</taxon>
        <taxon>Teleostei</taxon>
        <taxon>Ostariophysi</taxon>
        <taxon>Cypriniformes</taxon>
        <taxon>Cyprinidae</taxon>
        <taxon>Labeoninae</taxon>
        <taxon>Labeonini</taxon>
        <taxon>Cirrhinus</taxon>
    </lineage>
</organism>
<comment type="caution">
    <text evidence="1">The sequence shown here is derived from an EMBL/GenBank/DDBJ whole genome shotgun (WGS) entry which is preliminary data.</text>
</comment>
<evidence type="ECO:0000313" key="2">
    <source>
        <dbReference type="Proteomes" id="UP001529510"/>
    </source>
</evidence>
<feature type="non-terminal residue" evidence="1">
    <location>
        <position position="1"/>
    </location>
</feature>
<protein>
    <submittedName>
        <fullName evidence="1">Uncharacterized protein</fullName>
    </submittedName>
</protein>
<dbReference type="Proteomes" id="UP001529510">
    <property type="component" value="Unassembled WGS sequence"/>
</dbReference>
<proteinExistence type="predicted"/>
<reference evidence="1 2" key="1">
    <citation type="submission" date="2024-05" db="EMBL/GenBank/DDBJ databases">
        <title>Genome sequencing and assembly of Indian major carp, Cirrhinus mrigala (Hamilton, 1822).</title>
        <authorList>
            <person name="Mohindra V."/>
            <person name="Chowdhury L.M."/>
            <person name="Lal K."/>
            <person name="Jena J.K."/>
        </authorList>
    </citation>
    <scope>NUCLEOTIDE SEQUENCE [LARGE SCALE GENOMIC DNA]</scope>
    <source>
        <strain evidence="1">CM1030</strain>
        <tissue evidence="1">Blood</tissue>
    </source>
</reference>
<accession>A0ABD0RQH8</accession>
<dbReference type="EMBL" id="JAMKFB020000002">
    <property type="protein sequence ID" value="KAL0200127.1"/>
    <property type="molecule type" value="Genomic_DNA"/>
</dbReference>
<dbReference type="AlphaFoldDB" id="A0ABD0RQH8"/>